<accession>A0ABV2W183</accession>
<dbReference type="Proteomes" id="UP001550378">
    <property type="component" value="Unassembled WGS sequence"/>
</dbReference>
<evidence type="ECO:0000313" key="8">
    <source>
        <dbReference type="Proteomes" id="UP001550378"/>
    </source>
</evidence>
<organism evidence="7 8">
    <name type="scientific">Streptomyces lavendulocolor</name>
    <dbReference type="NCBI Taxonomy" id="67316"/>
    <lineage>
        <taxon>Bacteria</taxon>
        <taxon>Bacillati</taxon>
        <taxon>Actinomycetota</taxon>
        <taxon>Actinomycetes</taxon>
        <taxon>Kitasatosporales</taxon>
        <taxon>Streptomycetaceae</taxon>
        <taxon>Streptomyces</taxon>
    </lineage>
</organism>
<evidence type="ECO:0000256" key="4">
    <source>
        <dbReference type="ARBA" id="ARBA00047683"/>
    </source>
</evidence>
<name>A0ABV2W183_9ACTN</name>
<dbReference type="CDD" id="cd01743">
    <property type="entry name" value="GATase1_Anthranilate_Synthase"/>
    <property type="match status" value="1"/>
</dbReference>
<evidence type="ECO:0000259" key="5">
    <source>
        <dbReference type="Pfam" id="PF00117"/>
    </source>
</evidence>
<dbReference type="InterPro" id="IPR017926">
    <property type="entry name" value="GATASE"/>
</dbReference>
<dbReference type="InterPro" id="IPR005801">
    <property type="entry name" value="ADC_synthase"/>
</dbReference>
<dbReference type="Gene3D" id="3.60.120.10">
    <property type="entry name" value="Anthranilate synthase"/>
    <property type="match status" value="1"/>
</dbReference>
<dbReference type="PRINTS" id="PR00097">
    <property type="entry name" value="ANTSNTHASEII"/>
</dbReference>
<proteinExistence type="predicted"/>
<dbReference type="InterPro" id="IPR029062">
    <property type="entry name" value="Class_I_gatase-like"/>
</dbReference>
<dbReference type="PRINTS" id="PR00096">
    <property type="entry name" value="GATASE"/>
</dbReference>
<feature type="domain" description="Glutamine amidotransferase" evidence="5">
    <location>
        <begin position="432"/>
        <end position="616"/>
    </location>
</feature>
<keyword evidence="2" id="KW-0315">Glutamine amidotransferase</keyword>
<sequence>MDIDLSRLLDDSCPPFALLRRRTPGRDHDTVEVLLGAVHEAEHLADIPVGDRPALALVPFRQLRERGFDVRDDGTPLSVLVADETYEMPLAAALDQLPAHDVTVEDGAFDVSDEEYAEVVRRVIDDEIGRGEGANFVIRRTYTGRIPGFGRRDALALFRRLLAGERGAYWTFVVHTGERTLVGASPEVHVRMSGGTVVMNPISGTYRYPAGGPAPEDLLRFLADRKETDELSMVVDEELKMMCTVGDMGGVVIGPRLREMAHLAHTEYELRGRTSLDVREVLRETMFAATVTGSPVQNACRVIERHESGGRGYYAGALALIGTDAGGAQTLDSPILIRTVDVSATGELRVPVGATLVRHSDPVSEVAETHAKAAGVLAALGVRPERPREEAVRPRLAADPRVRAALDARRADLAPFWLKMQEPATELTGHALVVDAEDTFTAMLAHLLRASGLRVTVRRFDEPGLREAALAHEGPVVLGPGPGDPGDAADPRMRSLRALTAELLRDHRHGLLGVCLGHELIAAELGLPIVRKAVPFQGAQARISLFGTEETVGFYNSFTARCDDGAAAGLAARGVEVSRDAATGEVHALRGPGFAGVQFHPESVLTLRGASVVRELVRALDVTRR</sequence>
<gene>
    <name evidence="7" type="ORF">ABZ508_07945</name>
</gene>
<dbReference type="PANTHER" id="PTHR11236">
    <property type="entry name" value="AMINOBENZOATE/ANTHRANILATE SYNTHASE"/>
    <property type="match status" value="1"/>
</dbReference>
<dbReference type="RefSeq" id="WP_359655453.1">
    <property type="nucleotide sequence ID" value="NZ_JBEXZO010000002.1"/>
</dbReference>
<comment type="caution">
    <text evidence="7">The sequence shown here is derived from an EMBL/GenBank/DDBJ whole genome shotgun (WGS) entry which is preliminary data.</text>
</comment>
<dbReference type="SUPFAM" id="SSF52317">
    <property type="entry name" value="Class I glutamine amidotransferase-like"/>
    <property type="match status" value="1"/>
</dbReference>
<dbReference type="Pfam" id="PF00425">
    <property type="entry name" value="Chorismate_bind"/>
    <property type="match status" value="1"/>
</dbReference>
<keyword evidence="8" id="KW-1185">Reference proteome</keyword>
<protein>
    <recommendedName>
        <fullName evidence="1">anthranilate synthase</fullName>
        <ecNumber evidence="1">4.1.3.27</ecNumber>
    </recommendedName>
</protein>
<evidence type="ECO:0000256" key="2">
    <source>
        <dbReference type="ARBA" id="ARBA00022962"/>
    </source>
</evidence>
<evidence type="ECO:0000313" key="7">
    <source>
        <dbReference type="EMBL" id="MEU0707294.1"/>
    </source>
</evidence>
<dbReference type="Gene3D" id="3.40.50.880">
    <property type="match status" value="1"/>
</dbReference>
<keyword evidence="3" id="KW-0456">Lyase</keyword>
<dbReference type="Pfam" id="PF00117">
    <property type="entry name" value="GATase"/>
    <property type="match status" value="1"/>
</dbReference>
<evidence type="ECO:0000256" key="1">
    <source>
        <dbReference type="ARBA" id="ARBA00012266"/>
    </source>
</evidence>
<feature type="domain" description="Chorismate-utilising enzyme C-terminal" evidence="6">
    <location>
        <begin position="113"/>
        <end position="372"/>
    </location>
</feature>
<dbReference type="PANTHER" id="PTHR11236:SF49">
    <property type="entry name" value="ANTHRANILATE SYNTHASE COMPONENT 1"/>
    <property type="match status" value="1"/>
</dbReference>
<dbReference type="PROSITE" id="PS51273">
    <property type="entry name" value="GATASE_TYPE_1"/>
    <property type="match status" value="1"/>
</dbReference>
<dbReference type="InterPro" id="IPR015890">
    <property type="entry name" value="Chorismate_C"/>
</dbReference>
<comment type="catalytic activity">
    <reaction evidence="4">
        <text>chorismate + L-glutamine = anthranilate + pyruvate + L-glutamate + H(+)</text>
        <dbReference type="Rhea" id="RHEA:21732"/>
        <dbReference type="ChEBI" id="CHEBI:15361"/>
        <dbReference type="ChEBI" id="CHEBI:15378"/>
        <dbReference type="ChEBI" id="CHEBI:16567"/>
        <dbReference type="ChEBI" id="CHEBI:29748"/>
        <dbReference type="ChEBI" id="CHEBI:29985"/>
        <dbReference type="ChEBI" id="CHEBI:58359"/>
        <dbReference type="EC" id="4.1.3.27"/>
    </reaction>
</comment>
<dbReference type="InterPro" id="IPR006221">
    <property type="entry name" value="TrpG/PapA_dom"/>
</dbReference>
<dbReference type="InterPro" id="IPR019999">
    <property type="entry name" value="Anth_synth_I-like"/>
</dbReference>
<reference evidence="7 8" key="1">
    <citation type="submission" date="2024-06" db="EMBL/GenBank/DDBJ databases">
        <title>The Natural Products Discovery Center: Release of the First 8490 Sequenced Strains for Exploring Actinobacteria Biosynthetic Diversity.</title>
        <authorList>
            <person name="Kalkreuter E."/>
            <person name="Kautsar S.A."/>
            <person name="Yang D."/>
            <person name="Bader C.D."/>
            <person name="Teijaro C.N."/>
            <person name="Fluegel L."/>
            <person name="Davis C.M."/>
            <person name="Simpson J.R."/>
            <person name="Lauterbach L."/>
            <person name="Steele A.D."/>
            <person name="Gui C."/>
            <person name="Meng S."/>
            <person name="Li G."/>
            <person name="Viehrig K."/>
            <person name="Ye F."/>
            <person name="Su P."/>
            <person name="Kiefer A.F."/>
            <person name="Nichols A."/>
            <person name="Cepeda A.J."/>
            <person name="Yan W."/>
            <person name="Fan B."/>
            <person name="Jiang Y."/>
            <person name="Adhikari A."/>
            <person name="Zheng C.-J."/>
            <person name="Schuster L."/>
            <person name="Cowan T.M."/>
            <person name="Smanski M.J."/>
            <person name="Chevrette M.G."/>
            <person name="De Carvalho L.P.S."/>
            <person name="Shen B."/>
        </authorList>
    </citation>
    <scope>NUCLEOTIDE SEQUENCE [LARGE SCALE GENOMIC DNA]</scope>
    <source>
        <strain evidence="7 8">NPDC006337</strain>
    </source>
</reference>
<dbReference type="SUPFAM" id="SSF56322">
    <property type="entry name" value="ADC synthase"/>
    <property type="match status" value="1"/>
</dbReference>
<dbReference type="EMBL" id="JBEXZR010000005">
    <property type="protein sequence ID" value="MEU0707294.1"/>
    <property type="molecule type" value="Genomic_DNA"/>
</dbReference>
<evidence type="ECO:0000256" key="3">
    <source>
        <dbReference type="ARBA" id="ARBA00023239"/>
    </source>
</evidence>
<evidence type="ECO:0000259" key="6">
    <source>
        <dbReference type="Pfam" id="PF00425"/>
    </source>
</evidence>
<dbReference type="EC" id="4.1.3.27" evidence="1"/>